<dbReference type="EMBL" id="LXQA011426724">
    <property type="protein sequence ID" value="MCI96873.1"/>
    <property type="molecule type" value="Genomic_DNA"/>
</dbReference>
<comment type="caution">
    <text evidence="1">The sequence shown here is derived from an EMBL/GenBank/DDBJ whole genome shotgun (WGS) entry which is preliminary data.</text>
</comment>
<dbReference type="AlphaFoldDB" id="A0A392WAQ2"/>
<evidence type="ECO:0000313" key="1">
    <source>
        <dbReference type="EMBL" id="MCI96873.1"/>
    </source>
</evidence>
<accession>A0A392WAQ2</accession>
<sequence length="53" mass="6408">TRREKQRSKTESFWPPSDLQRRWSLSEQQRKAVKFGGQWPRVSKPTCEARYGR</sequence>
<proteinExistence type="predicted"/>
<organism evidence="1 2">
    <name type="scientific">Trifolium medium</name>
    <dbReference type="NCBI Taxonomy" id="97028"/>
    <lineage>
        <taxon>Eukaryota</taxon>
        <taxon>Viridiplantae</taxon>
        <taxon>Streptophyta</taxon>
        <taxon>Embryophyta</taxon>
        <taxon>Tracheophyta</taxon>
        <taxon>Spermatophyta</taxon>
        <taxon>Magnoliopsida</taxon>
        <taxon>eudicotyledons</taxon>
        <taxon>Gunneridae</taxon>
        <taxon>Pentapetalae</taxon>
        <taxon>rosids</taxon>
        <taxon>fabids</taxon>
        <taxon>Fabales</taxon>
        <taxon>Fabaceae</taxon>
        <taxon>Papilionoideae</taxon>
        <taxon>50 kb inversion clade</taxon>
        <taxon>NPAAA clade</taxon>
        <taxon>Hologalegina</taxon>
        <taxon>IRL clade</taxon>
        <taxon>Trifolieae</taxon>
        <taxon>Trifolium</taxon>
    </lineage>
</organism>
<reference evidence="1 2" key="1">
    <citation type="journal article" date="2018" name="Front. Plant Sci.">
        <title>Red Clover (Trifolium pratense) and Zigzag Clover (T. medium) - A Picture of Genomic Similarities and Differences.</title>
        <authorList>
            <person name="Dluhosova J."/>
            <person name="Istvanek J."/>
            <person name="Nedelnik J."/>
            <person name="Repkova J."/>
        </authorList>
    </citation>
    <scope>NUCLEOTIDE SEQUENCE [LARGE SCALE GENOMIC DNA]</scope>
    <source>
        <strain evidence="2">cv. 10/8</strain>
        <tissue evidence="1">Leaf</tissue>
    </source>
</reference>
<name>A0A392WAQ2_9FABA</name>
<evidence type="ECO:0000313" key="2">
    <source>
        <dbReference type="Proteomes" id="UP000265520"/>
    </source>
</evidence>
<feature type="non-terminal residue" evidence="1">
    <location>
        <position position="1"/>
    </location>
</feature>
<dbReference type="Proteomes" id="UP000265520">
    <property type="component" value="Unassembled WGS sequence"/>
</dbReference>
<keyword evidence="2" id="KW-1185">Reference proteome</keyword>
<protein>
    <submittedName>
        <fullName evidence="1">Uncharacterized protein</fullName>
    </submittedName>
</protein>